<dbReference type="OrthoDB" id="2507450at2759"/>
<dbReference type="EMBL" id="ML769459">
    <property type="protein sequence ID" value="KAE9400198.1"/>
    <property type="molecule type" value="Genomic_DNA"/>
</dbReference>
<keyword evidence="1" id="KW-0732">Signal</keyword>
<gene>
    <name evidence="2" type="ORF">BT96DRAFT_957001</name>
</gene>
<evidence type="ECO:0000313" key="3">
    <source>
        <dbReference type="Proteomes" id="UP000799118"/>
    </source>
</evidence>
<reference evidence="2" key="1">
    <citation type="journal article" date="2019" name="Environ. Microbiol.">
        <title>Fungal ecological strategies reflected in gene transcription - a case study of two litter decomposers.</title>
        <authorList>
            <person name="Barbi F."/>
            <person name="Kohler A."/>
            <person name="Barry K."/>
            <person name="Baskaran P."/>
            <person name="Daum C."/>
            <person name="Fauchery L."/>
            <person name="Ihrmark K."/>
            <person name="Kuo A."/>
            <person name="LaButti K."/>
            <person name="Lipzen A."/>
            <person name="Morin E."/>
            <person name="Grigoriev I.V."/>
            <person name="Henrissat B."/>
            <person name="Lindahl B."/>
            <person name="Martin F."/>
        </authorList>
    </citation>
    <scope>NUCLEOTIDE SEQUENCE</scope>
    <source>
        <strain evidence="2">JB14</strain>
    </source>
</reference>
<evidence type="ECO:0000256" key="1">
    <source>
        <dbReference type="SAM" id="SignalP"/>
    </source>
</evidence>
<keyword evidence="3" id="KW-1185">Reference proteome</keyword>
<protein>
    <submittedName>
        <fullName evidence="2">Uncharacterized protein</fullName>
    </submittedName>
</protein>
<accession>A0A6A4HS86</accession>
<dbReference type="Proteomes" id="UP000799118">
    <property type="component" value="Unassembled WGS sequence"/>
</dbReference>
<proteinExistence type="predicted"/>
<dbReference type="AlphaFoldDB" id="A0A6A4HS86"/>
<feature type="signal peptide" evidence="1">
    <location>
        <begin position="1"/>
        <end position="24"/>
    </location>
</feature>
<sequence length="314" mass="31655">MLTSSQIGGAVALFFLASSGDVLARPLLYSRQSTNSSLGDFGSCTLPEITFAVGFDNRKETSFEPTNLVDYNHGSADGIDIITNFMCDQLVNSCKADATAQATCKTAQAAADAQLPGTGFQADAFNAVFGIKTNFGAVDVVTDQGTTLGVDADDTATSSVSSVAAAATTAASATTSTASSCFQSAASTDSASQIGDFGSCTIPQIEFGVGFDDRTETAFQPTNQVDYNHGSADNIGVITQFMCNTLVNSCGANALAQSTCASAITAAAAATAPTGQQADAFNAVFGIQTNFAAVDVISNTGINLGPDGTGAASA</sequence>
<feature type="chain" id="PRO_5025540594" evidence="1">
    <location>
        <begin position="25"/>
        <end position="314"/>
    </location>
</feature>
<name>A0A6A4HS86_9AGAR</name>
<evidence type="ECO:0000313" key="2">
    <source>
        <dbReference type="EMBL" id="KAE9400198.1"/>
    </source>
</evidence>
<organism evidence="2 3">
    <name type="scientific">Gymnopus androsaceus JB14</name>
    <dbReference type="NCBI Taxonomy" id="1447944"/>
    <lineage>
        <taxon>Eukaryota</taxon>
        <taxon>Fungi</taxon>
        <taxon>Dikarya</taxon>
        <taxon>Basidiomycota</taxon>
        <taxon>Agaricomycotina</taxon>
        <taxon>Agaricomycetes</taxon>
        <taxon>Agaricomycetidae</taxon>
        <taxon>Agaricales</taxon>
        <taxon>Marasmiineae</taxon>
        <taxon>Omphalotaceae</taxon>
        <taxon>Gymnopus</taxon>
    </lineage>
</organism>